<dbReference type="EMBL" id="FUZV01000001">
    <property type="protein sequence ID" value="SKC39301.1"/>
    <property type="molecule type" value="Genomic_DNA"/>
</dbReference>
<dbReference type="STRING" id="428993.SAMN06296058_0008"/>
<dbReference type="RefSeq" id="WP_139381325.1">
    <property type="nucleotide sequence ID" value="NZ_BMCL01000003.1"/>
</dbReference>
<feature type="compositionally biased region" description="Acidic residues" evidence="1">
    <location>
        <begin position="277"/>
        <end position="286"/>
    </location>
</feature>
<sequence length="478" mass="49637">MDFKRILANAIARRVAYVLVALLLAWMGLGKAHAQATYPNQGAAYAGCNAGGAANMAGAPTVWAQYRCTFNPNISSLPGYVCEVQNKNSLVWGACALYGTLGGRNHRYPAAQTCSAKPSYTGSPPTSTAVGKIRNGSFTCTDGCTQKWHANSDGTFTGSFNHGAAGVCTTPELQEDCGALGGGSYWNAYIQACETPEVVCEEGQVKDAVTGACGNACPAGMKVNQQGQCEEASDTCPAGQIKSPQGSCLPGEGQCAAGEAPRENGTCGKDSDGDGKADEDDDNPDNDPDKETASGGDSCNAPPSCSGSAIACIQVKIQWRIDCNTRRRVNISGGGCAAMPVCTGDNCDALEYSQLLMQWRSTCALEKLNLDGGGGGSGETGIKDHMTALKQAEVDALRNLGTDDGHGNVDPNAIFHEFDNSDFNPNLFGGNSGGQCPVALTIGGKSIQFPAGFWSVAAFIGWLMVACAYLWVAFQLGS</sequence>
<reference evidence="3 4" key="1">
    <citation type="submission" date="2017-02" db="EMBL/GenBank/DDBJ databases">
        <authorList>
            <person name="Peterson S.W."/>
        </authorList>
    </citation>
    <scope>NUCLEOTIDE SEQUENCE [LARGE SCALE GENOMIC DNA]</scope>
    <source>
        <strain evidence="3 4">P15</strain>
    </source>
</reference>
<feature type="region of interest" description="Disordered" evidence="1">
    <location>
        <begin position="259"/>
        <end position="303"/>
    </location>
</feature>
<protein>
    <submittedName>
        <fullName evidence="3">Uncharacterized protein</fullName>
    </submittedName>
</protein>
<keyword evidence="2" id="KW-1133">Transmembrane helix</keyword>
<keyword evidence="2" id="KW-0472">Membrane</keyword>
<evidence type="ECO:0000256" key="1">
    <source>
        <dbReference type="SAM" id="MobiDB-lite"/>
    </source>
</evidence>
<proteinExistence type="predicted"/>
<dbReference type="OrthoDB" id="5957914at2"/>
<accession>A0A1T5IJG1</accession>
<evidence type="ECO:0000313" key="4">
    <source>
        <dbReference type="Proteomes" id="UP000190341"/>
    </source>
</evidence>
<feature type="transmembrane region" description="Helical" evidence="2">
    <location>
        <begin position="451"/>
        <end position="474"/>
    </location>
</feature>
<name>A0A1T5IJG1_9GAMM</name>
<dbReference type="Proteomes" id="UP000190341">
    <property type="component" value="Unassembled WGS sequence"/>
</dbReference>
<dbReference type="AlphaFoldDB" id="A0A1T5IJG1"/>
<keyword evidence="2" id="KW-0812">Transmembrane</keyword>
<evidence type="ECO:0000256" key="2">
    <source>
        <dbReference type="SAM" id="Phobius"/>
    </source>
</evidence>
<gene>
    <name evidence="3" type="ORF">SAMN06296058_0008</name>
</gene>
<organism evidence="3 4">
    <name type="scientific">Pseudoxanthomonas indica</name>
    <dbReference type="NCBI Taxonomy" id="428993"/>
    <lineage>
        <taxon>Bacteria</taxon>
        <taxon>Pseudomonadati</taxon>
        <taxon>Pseudomonadota</taxon>
        <taxon>Gammaproteobacteria</taxon>
        <taxon>Lysobacterales</taxon>
        <taxon>Lysobacteraceae</taxon>
        <taxon>Pseudoxanthomonas</taxon>
    </lineage>
</organism>
<keyword evidence="4" id="KW-1185">Reference proteome</keyword>
<evidence type="ECO:0000313" key="3">
    <source>
        <dbReference type="EMBL" id="SKC39301.1"/>
    </source>
</evidence>